<evidence type="ECO:0000313" key="14">
    <source>
        <dbReference type="Proteomes" id="UP000229897"/>
    </source>
</evidence>
<keyword evidence="9 10" id="KW-0472">Membrane</keyword>
<keyword evidence="3 10" id="KW-0812">Transmembrane</keyword>
<keyword evidence="7" id="KW-0408">Iron</keyword>
<dbReference type="GO" id="GO:0006631">
    <property type="term" value="P:fatty acid metabolic process"/>
    <property type="evidence" value="ECO:0007669"/>
    <property type="project" value="UniProtKB-KW"/>
</dbReference>
<evidence type="ECO:0000256" key="5">
    <source>
        <dbReference type="ARBA" id="ARBA00022989"/>
    </source>
</evidence>
<evidence type="ECO:0000313" key="13">
    <source>
        <dbReference type="EMBL" id="ATQ75533.1"/>
    </source>
</evidence>
<sequence>MTLLSTTLNAVLEFMTTGLVGLSGWEVVIYTLIVTHITIASVTIYLHRHQAHRALDLHPIPSHFFRFWLWLTTGQVTKEWAAIHRKHHAKCDTVEDPHSPVTRGIRKVLFEGAELYRAESKNLETLEKYGHGTPTDWIERNLYTRFSWQGVASLLVINFALFGVIGVTIWAIQMAWIPITAAGIINGIGHYWGYRNYDCSDAATNIIPFGILIGGEELHNNHHTFATSAKLSSKWYEFDIGWFYIRVLETLGLAKVKKVAPKPAFEHGKMVADLDTLQSVIANRYDVMAKYAASVKQAWRDEFEHLKHKAELEARFLKSSRKLLQREPGKLEDPQKQQLVELFQHSKALETMHQMRVELGAIWERSHFTRDQLLQQLQDWCNRAEASGIKSLQEFSMRLRSYA</sequence>
<feature type="transmembrane region" description="Helical" evidence="10">
    <location>
        <begin position="150"/>
        <end position="172"/>
    </location>
</feature>
<evidence type="ECO:0000256" key="8">
    <source>
        <dbReference type="ARBA" id="ARBA00023098"/>
    </source>
</evidence>
<name>A0A2D2DKM9_9BURK</name>
<evidence type="ECO:0000259" key="12">
    <source>
        <dbReference type="Pfam" id="PF01610"/>
    </source>
</evidence>
<dbReference type="GO" id="GO:0016020">
    <property type="term" value="C:membrane"/>
    <property type="evidence" value="ECO:0007669"/>
    <property type="project" value="UniProtKB-SubCell"/>
</dbReference>
<organism evidence="13 14">
    <name type="scientific">Massilia violaceinigra</name>
    <dbReference type="NCBI Taxonomy" id="2045208"/>
    <lineage>
        <taxon>Bacteria</taxon>
        <taxon>Pseudomonadati</taxon>
        <taxon>Pseudomonadota</taxon>
        <taxon>Betaproteobacteria</taxon>
        <taxon>Burkholderiales</taxon>
        <taxon>Oxalobacteraceae</taxon>
        <taxon>Telluria group</taxon>
        <taxon>Massilia</taxon>
    </lineage>
</organism>
<keyword evidence="8" id="KW-0443">Lipid metabolism</keyword>
<feature type="domain" description="Transposase IS204/IS1001/IS1096/IS1165 DDE" evidence="12">
    <location>
        <begin position="269"/>
        <end position="401"/>
    </location>
</feature>
<accession>A0A2D2DKM9</accession>
<proteinExistence type="inferred from homology"/>
<evidence type="ECO:0000256" key="2">
    <source>
        <dbReference type="ARBA" id="ARBA00008749"/>
    </source>
</evidence>
<dbReference type="GO" id="GO:0016717">
    <property type="term" value="F:oxidoreductase activity, acting on paired donors, with oxidation of a pair of donors resulting in the reduction of molecular oxygen to two molecules of water"/>
    <property type="evidence" value="ECO:0007669"/>
    <property type="project" value="InterPro"/>
</dbReference>
<dbReference type="AlphaFoldDB" id="A0A2D2DKM9"/>
<dbReference type="Pfam" id="PF01610">
    <property type="entry name" value="DDE_Tnp_ISL3"/>
    <property type="match status" value="1"/>
</dbReference>
<evidence type="ECO:0000256" key="7">
    <source>
        <dbReference type="ARBA" id="ARBA00023004"/>
    </source>
</evidence>
<comment type="similarity">
    <text evidence="2">Belongs to the fatty acid desaturase type 2 family.</text>
</comment>
<dbReference type="Proteomes" id="UP000229897">
    <property type="component" value="Chromosome"/>
</dbReference>
<dbReference type="CDD" id="cd03505">
    <property type="entry name" value="Delta9-FADS-like"/>
    <property type="match status" value="1"/>
</dbReference>
<evidence type="ECO:0000256" key="6">
    <source>
        <dbReference type="ARBA" id="ARBA00023002"/>
    </source>
</evidence>
<keyword evidence="14" id="KW-1185">Reference proteome</keyword>
<dbReference type="OrthoDB" id="9768289at2"/>
<evidence type="ECO:0000256" key="4">
    <source>
        <dbReference type="ARBA" id="ARBA00022832"/>
    </source>
</evidence>
<feature type="transmembrane region" description="Helical" evidence="10">
    <location>
        <begin position="27"/>
        <end position="46"/>
    </location>
</feature>
<protein>
    <submittedName>
        <fullName evidence="13">Acyl-CoA desaturase</fullName>
    </submittedName>
</protein>
<dbReference type="PANTHER" id="PTHR11351:SF33">
    <property type="entry name" value="DELTA-9 FATTY ACID DESATURASE, DESA"/>
    <property type="match status" value="1"/>
</dbReference>
<evidence type="ECO:0000256" key="9">
    <source>
        <dbReference type="ARBA" id="ARBA00023136"/>
    </source>
</evidence>
<evidence type="ECO:0000259" key="11">
    <source>
        <dbReference type="Pfam" id="PF00487"/>
    </source>
</evidence>
<keyword evidence="4" id="KW-0276">Fatty acid metabolism</keyword>
<evidence type="ECO:0000256" key="3">
    <source>
        <dbReference type="ARBA" id="ARBA00022692"/>
    </source>
</evidence>
<gene>
    <name evidence="13" type="ORF">CR152_14145</name>
</gene>
<dbReference type="KEGG" id="mass:CR152_14145"/>
<dbReference type="InterPro" id="IPR005804">
    <property type="entry name" value="FA_desaturase_dom"/>
</dbReference>
<keyword evidence="6" id="KW-0560">Oxidoreductase</keyword>
<dbReference type="EMBL" id="CP024608">
    <property type="protein sequence ID" value="ATQ75533.1"/>
    <property type="molecule type" value="Genomic_DNA"/>
</dbReference>
<feature type="domain" description="Fatty acid desaturase" evidence="11">
    <location>
        <begin position="24"/>
        <end position="227"/>
    </location>
</feature>
<comment type="subcellular location">
    <subcellularLocation>
        <location evidence="1">Membrane</location>
        <topology evidence="1">Multi-pass membrane protein</topology>
    </subcellularLocation>
</comment>
<reference evidence="13" key="1">
    <citation type="submission" date="2017-10" db="EMBL/GenBank/DDBJ databases">
        <title>Massilia psychrophilum sp. nov., a novel purple-pigmented bacterium isolated from Tianshan glacier, Xinjiang Municipality, China.</title>
        <authorList>
            <person name="Wang H."/>
        </authorList>
    </citation>
    <scope>NUCLEOTIDE SEQUENCE [LARGE SCALE GENOMIC DNA]</scope>
    <source>
        <strain evidence="13">B2</strain>
    </source>
</reference>
<dbReference type="InterPro" id="IPR002560">
    <property type="entry name" value="Transposase_DDE"/>
</dbReference>
<dbReference type="PANTHER" id="PTHR11351">
    <property type="entry name" value="ACYL-COA DESATURASE"/>
    <property type="match status" value="1"/>
</dbReference>
<dbReference type="Pfam" id="PF00487">
    <property type="entry name" value="FA_desaturase"/>
    <property type="match status" value="1"/>
</dbReference>
<evidence type="ECO:0000256" key="1">
    <source>
        <dbReference type="ARBA" id="ARBA00004141"/>
    </source>
</evidence>
<keyword evidence="5 10" id="KW-1133">Transmembrane helix</keyword>
<dbReference type="InterPro" id="IPR015876">
    <property type="entry name" value="Acyl-CoA_DS"/>
</dbReference>
<evidence type="ECO:0000256" key="10">
    <source>
        <dbReference type="SAM" id="Phobius"/>
    </source>
</evidence>